<organism evidence="2 3">
    <name type="scientific">Chenopodium quinoa</name>
    <name type="common">Quinoa</name>
    <dbReference type="NCBI Taxonomy" id="63459"/>
    <lineage>
        <taxon>Eukaryota</taxon>
        <taxon>Viridiplantae</taxon>
        <taxon>Streptophyta</taxon>
        <taxon>Embryophyta</taxon>
        <taxon>Tracheophyta</taxon>
        <taxon>Spermatophyta</taxon>
        <taxon>Magnoliopsida</taxon>
        <taxon>eudicotyledons</taxon>
        <taxon>Gunneridae</taxon>
        <taxon>Pentapetalae</taxon>
        <taxon>Caryophyllales</taxon>
        <taxon>Chenopodiaceae</taxon>
        <taxon>Chenopodioideae</taxon>
        <taxon>Atripliceae</taxon>
        <taxon>Chenopodium</taxon>
    </lineage>
</organism>
<dbReference type="InterPro" id="IPR029472">
    <property type="entry name" value="Copia-like_N"/>
</dbReference>
<reference evidence="2" key="1">
    <citation type="journal article" date="2017" name="Nature">
        <title>The genome of Chenopodium quinoa.</title>
        <authorList>
            <person name="Jarvis D.E."/>
            <person name="Ho Y.S."/>
            <person name="Lightfoot D.J."/>
            <person name="Schmoeckel S.M."/>
            <person name="Li B."/>
            <person name="Borm T.J.A."/>
            <person name="Ohyanagi H."/>
            <person name="Mineta K."/>
            <person name="Michell C.T."/>
            <person name="Saber N."/>
            <person name="Kharbatia N.M."/>
            <person name="Rupper R.R."/>
            <person name="Sharp A.R."/>
            <person name="Dally N."/>
            <person name="Boughton B.A."/>
            <person name="Woo Y.H."/>
            <person name="Gao G."/>
            <person name="Schijlen E.G.W.M."/>
            <person name="Guo X."/>
            <person name="Momin A.A."/>
            <person name="Negrao S."/>
            <person name="Al-Babili S."/>
            <person name="Gehring C."/>
            <person name="Roessner U."/>
            <person name="Jung C."/>
            <person name="Murphy K."/>
            <person name="Arold S.T."/>
            <person name="Gojobori T."/>
            <person name="van der Linden C.G."/>
            <person name="van Loo E.N."/>
            <person name="Jellen E.N."/>
            <person name="Maughan P.J."/>
            <person name="Tester M."/>
        </authorList>
    </citation>
    <scope>NUCLEOTIDE SEQUENCE [LARGE SCALE GENOMIC DNA]</scope>
    <source>
        <strain evidence="2">cv. PI 614886</strain>
    </source>
</reference>
<dbReference type="PANTHER" id="PTHR37610:SF6">
    <property type="entry name" value="GAG-POLYPEPTIDE OF LTR COPIA-TYPE-RELATED"/>
    <property type="match status" value="1"/>
</dbReference>
<dbReference type="EnsemblPlants" id="AUR62009742-RA">
    <property type="protein sequence ID" value="AUR62009742-RA:cds"/>
    <property type="gene ID" value="AUR62009742"/>
</dbReference>
<keyword evidence="3" id="KW-1185">Reference proteome</keyword>
<evidence type="ECO:0000313" key="3">
    <source>
        <dbReference type="Proteomes" id="UP000596660"/>
    </source>
</evidence>
<dbReference type="Proteomes" id="UP000596660">
    <property type="component" value="Unplaced"/>
</dbReference>
<evidence type="ECO:0000313" key="2">
    <source>
        <dbReference type="EnsemblPlants" id="AUR62009742-RA:cds"/>
    </source>
</evidence>
<dbReference type="Gramene" id="AUR62009742-RA">
    <property type="protein sequence ID" value="AUR62009742-RA:cds"/>
    <property type="gene ID" value="AUR62009742"/>
</dbReference>
<evidence type="ECO:0000259" key="1">
    <source>
        <dbReference type="Pfam" id="PF14244"/>
    </source>
</evidence>
<protein>
    <recommendedName>
        <fullName evidence="1">Retrotransposon Copia-like N-terminal domain-containing protein</fullName>
    </recommendedName>
</protein>
<dbReference type="PANTHER" id="PTHR37610">
    <property type="entry name" value="CCHC-TYPE DOMAIN-CONTAINING PROTEIN"/>
    <property type="match status" value="1"/>
</dbReference>
<dbReference type="AlphaFoldDB" id="A0A803LD03"/>
<proteinExistence type="predicted"/>
<accession>A0A803LD03</accession>
<reference evidence="2" key="2">
    <citation type="submission" date="2021-03" db="UniProtKB">
        <authorList>
            <consortium name="EnsemblPlants"/>
        </authorList>
    </citation>
    <scope>IDENTIFICATION</scope>
</reference>
<sequence>MAGNGRISFQDMLNPLFLHPSDDATSVQVEKLQGSSDYRSWRRTMEINLSSKRKLGLVMGTVLKPTNDEMRAELWNTCNDMVISWITHNVSSTIKKSIMFMTSAREI</sequence>
<name>A0A803LD03_CHEQI</name>
<dbReference type="OMA" id="VISWITH"/>
<dbReference type="Pfam" id="PF14244">
    <property type="entry name" value="Retrotran_gag_3"/>
    <property type="match status" value="1"/>
</dbReference>
<feature type="domain" description="Retrotransposon Copia-like N-terminal" evidence="1">
    <location>
        <begin position="19"/>
        <end position="65"/>
    </location>
</feature>